<feature type="chain" id="PRO_5041946938" description="Astakine" evidence="1">
    <location>
        <begin position="22"/>
        <end position="112"/>
    </location>
</feature>
<accession>A0AAD8AMA2</accession>
<dbReference type="AlphaFoldDB" id="A0AAD8AMA2"/>
<dbReference type="Gene3D" id="2.10.80.10">
    <property type="entry name" value="Lipase, subunit A"/>
    <property type="match status" value="1"/>
</dbReference>
<evidence type="ECO:0000256" key="1">
    <source>
        <dbReference type="SAM" id="SignalP"/>
    </source>
</evidence>
<reference evidence="2" key="1">
    <citation type="journal article" date="2023" name="IScience">
        <title>Live-bearing cockroach genome reveals convergent evolutionary mechanisms linked to viviparity in insects and beyond.</title>
        <authorList>
            <person name="Fouks B."/>
            <person name="Harrison M.C."/>
            <person name="Mikhailova A.A."/>
            <person name="Marchal E."/>
            <person name="English S."/>
            <person name="Carruthers M."/>
            <person name="Jennings E.C."/>
            <person name="Chiamaka E.L."/>
            <person name="Frigard R.A."/>
            <person name="Pippel M."/>
            <person name="Attardo G.M."/>
            <person name="Benoit J.B."/>
            <person name="Bornberg-Bauer E."/>
            <person name="Tobe S.S."/>
        </authorList>
    </citation>
    <scope>NUCLEOTIDE SEQUENCE</scope>
    <source>
        <strain evidence="2">Stay&amp;Tobe</strain>
    </source>
</reference>
<proteinExistence type="predicted"/>
<name>A0AAD8AMA2_DIPPU</name>
<reference evidence="2" key="2">
    <citation type="submission" date="2023-05" db="EMBL/GenBank/DDBJ databases">
        <authorList>
            <person name="Fouks B."/>
        </authorList>
    </citation>
    <scope>NUCLEOTIDE SEQUENCE</scope>
    <source>
        <strain evidence="2">Stay&amp;Tobe</strain>
        <tissue evidence="2">Testes</tissue>
    </source>
</reference>
<sequence length="112" mass="12653">MELYKLMTVVILASLLTCCHTKRNFHIECLDTEDCADTHCCLLGGFRYSIPRCAQLGDVGAICRPSGEPFNTTVSYPDGEGDVNLRNVYWLYCSCQDGLYCDRQSHTCQKEK</sequence>
<comment type="caution">
    <text evidence="2">The sequence shown here is derived from an EMBL/GenBank/DDBJ whole genome shotgun (WGS) entry which is preliminary data.</text>
</comment>
<dbReference type="Proteomes" id="UP001233999">
    <property type="component" value="Unassembled WGS sequence"/>
</dbReference>
<evidence type="ECO:0008006" key="4">
    <source>
        <dbReference type="Google" id="ProtNLM"/>
    </source>
</evidence>
<keyword evidence="1" id="KW-0732">Signal</keyword>
<feature type="signal peptide" evidence="1">
    <location>
        <begin position="1"/>
        <end position="21"/>
    </location>
</feature>
<evidence type="ECO:0000313" key="2">
    <source>
        <dbReference type="EMBL" id="KAJ9600278.1"/>
    </source>
</evidence>
<dbReference type="EMBL" id="JASPKZ010000435">
    <property type="protein sequence ID" value="KAJ9600278.1"/>
    <property type="molecule type" value="Genomic_DNA"/>
</dbReference>
<keyword evidence="3" id="KW-1185">Reference proteome</keyword>
<evidence type="ECO:0000313" key="3">
    <source>
        <dbReference type="Proteomes" id="UP001233999"/>
    </source>
</evidence>
<organism evidence="2 3">
    <name type="scientific">Diploptera punctata</name>
    <name type="common">Pacific beetle cockroach</name>
    <dbReference type="NCBI Taxonomy" id="6984"/>
    <lineage>
        <taxon>Eukaryota</taxon>
        <taxon>Metazoa</taxon>
        <taxon>Ecdysozoa</taxon>
        <taxon>Arthropoda</taxon>
        <taxon>Hexapoda</taxon>
        <taxon>Insecta</taxon>
        <taxon>Pterygota</taxon>
        <taxon>Neoptera</taxon>
        <taxon>Polyneoptera</taxon>
        <taxon>Dictyoptera</taxon>
        <taxon>Blattodea</taxon>
        <taxon>Blaberoidea</taxon>
        <taxon>Blaberidae</taxon>
        <taxon>Diplopterinae</taxon>
        <taxon>Diploptera</taxon>
    </lineage>
</organism>
<gene>
    <name evidence="2" type="ORF">L9F63_009454</name>
</gene>
<protein>
    <recommendedName>
        <fullName evidence="4">Astakine</fullName>
    </recommendedName>
</protein>